<dbReference type="PIRSF" id="PIRSF001563">
    <property type="entry name" value="Folylpolyglu_synth"/>
    <property type="match status" value="1"/>
</dbReference>
<dbReference type="Pfam" id="PF02875">
    <property type="entry name" value="Mur_ligase_C"/>
    <property type="match status" value="1"/>
</dbReference>
<evidence type="ECO:0000256" key="5">
    <source>
        <dbReference type="ARBA" id="ARBA00022723"/>
    </source>
</evidence>
<dbReference type="GO" id="GO:0005737">
    <property type="term" value="C:cytoplasm"/>
    <property type="evidence" value="ECO:0007669"/>
    <property type="project" value="TreeGrafter"/>
</dbReference>
<evidence type="ECO:0000256" key="7">
    <source>
        <dbReference type="ARBA" id="ARBA00022840"/>
    </source>
</evidence>
<sequence length="437" mass="49170">MNALNYQETLQNLHSIPRRKKENDLKRMERLMELLGDPQNSLQCVHVAGTNGKGSISKMIAHSLATSGYHVGLFTSPYIIEFRERIAVNGNLIEEEEVINYYRIVEKRIETLLQEGFGHPSEFEVVTAMAFMYFKEKKVDVCVIEVGIGGRYDATNVLLPILSVITSISMDHVSQLGNTLHEIAMHKAGIIKSAPVISSTQKQEAREVLCSEATKKQTGITFVEPTMYEFLELEGFRQKIRLKMDDIPPFTARLNLLGTYQLENAATSVLALLTLQKSGYQKLTVESIKKALETVTWIGRMEIVEEEPLTLMDGAHNEDGAIRLIESIQSYFPDKKILLLLGMLKDKDVSAVTKLLTETASKCYLHTPDDFRALPENELASYIPPEKPYFLCHTVAKAYKKAVEDFTEGDLILSTGSLYTIGDMKTAVKQIREEPIE</sequence>
<reference evidence="14 15" key="1">
    <citation type="submission" date="2016-10" db="EMBL/GenBank/DDBJ databases">
        <authorList>
            <person name="de Groot N.N."/>
        </authorList>
    </citation>
    <scope>NUCLEOTIDE SEQUENCE [LARGE SCALE GENOMIC DNA]</scope>
    <source>
        <strain evidence="14 15">ML2</strain>
    </source>
</reference>
<evidence type="ECO:0000256" key="8">
    <source>
        <dbReference type="ARBA" id="ARBA00022842"/>
    </source>
</evidence>
<dbReference type="EMBL" id="FOVK01000001">
    <property type="protein sequence ID" value="SFN31079.1"/>
    <property type="molecule type" value="Genomic_DNA"/>
</dbReference>
<dbReference type="SUPFAM" id="SSF53244">
    <property type="entry name" value="MurD-like peptide ligases, peptide-binding domain"/>
    <property type="match status" value="1"/>
</dbReference>
<evidence type="ECO:0000259" key="13">
    <source>
        <dbReference type="Pfam" id="PF08245"/>
    </source>
</evidence>
<gene>
    <name evidence="14" type="ORF">SAMN04488695_101285</name>
</gene>
<dbReference type="InterPro" id="IPR018109">
    <property type="entry name" value="Folylpolyglutamate_synth_CS"/>
</dbReference>
<dbReference type="Pfam" id="PF08245">
    <property type="entry name" value="Mur_ligase_M"/>
    <property type="match status" value="1"/>
</dbReference>
<dbReference type="GO" id="GO:0046872">
    <property type="term" value="F:metal ion binding"/>
    <property type="evidence" value="ECO:0007669"/>
    <property type="project" value="UniProtKB-KW"/>
</dbReference>
<comment type="cofactor">
    <cofactor evidence="1">
        <name>Mg(2+)</name>
        <dbReference type="ChEBI" id="CHEBI:18420"/>
    </cofactor>
</comment>
<comment type="similarity">
    <text evidence="2 11">Belongs to the folylpolyglutamate synthase family.</text>
</comment>
<dbReference type="Gene3D" id="3.40.1190.10">
    <property type="entry name" value="Mur-like, catalytic domain"/>
    <property type="match status" value="1"/>
</dbReference>
<protein>
    <recommendedName>
        <fullName evidence="3">tetrahydrofolate synthase</fullName>
        <ecNumber evidence="3">6.3.2.17</ecNumber>
    </recommendedName>
    <alternativeName>
        <fullName evidence="9">Tetrahydrofolylpolyglutamate synthase</fullName>
    </alternativeName>
</protein>
<dbReference type="InterPro" id="IPR036565">
    <property type="entry name" value="Mur-like_cat_sf"/>
</dbReference>
<dbReference type="GO" id="GO:0005524">
    <property type="term" value="F:ATP binding"/>
    <property type="evidence" value="ECO:0007669"/>
    <property type="project" value="UniProtKB-KW"/>
</dbReference>
<accession>A0A1I4Y0R5</accession>
<dbReference type="InterPro" id="IPR004101">
    <property type="entry name" value="Mur_ligase_C"/>
</dbReference>
<dbReference type="SUPFAM" id="SSF53623">
    <property type="entry name" value="MurD-like peptide ligases, catalytic domain"/>
    <property type="match status" value="1"/>
</dbReference>
<keyword evidence="7 11" id="KW-0067">ATP-binding</keyword>
<feature type="domain" description="Mur ligase central" evidence="13">
    <location>
        <begin position="47"/>
        <end position="271"/>
    </location>
</feature>
<dbReference type="Proteomes" id="UP000181899">
    <property type="component" value="Unassembled WGS sequence"/>
</dbReference>
<dbReference type="InterPro" id="IPR001645">
    <property type="entry name" value="Folylpolyglutamate_synth"/>
</dbReference>
<dbReference type="PANTHER" id="PTHR11136:SF0">
    <property type="entry name" value="DIHYDROFOLATE SYNTHETASE-RELATED"/>
    <property type="match status" value="1"/>
</dbReference>
<dbReference type="STRING" id="398199.SAMN05421804_104136"/>
<keyword evidence="6 11" id="KW-0547">Nucleotide-binding</keyword>
<dbReference type="AlphaFoldDB" id="A0A1I4Y0R5"/>
<evidence type="ECO:0000256" key="4">
    <source>
        <dbReference type="ARBA" id="ARBA00022598"/>
    </source>
</evidence>
<feature type="domain" description="Mur ligase C-terminal" evidence="12">
    <location>
        <begin position="299"/>
        <end position="417"/>
    </location>
</feature>
<evidence type="ECO:0000256" key="6">
    <source>
        <dbReference type="ARBA" id="ARBA00022741"/>
    </source>
</evidence>
<dbReference type="PROSITE" id="PS01012">
    <property type="entry name" value="FOLYLPOLYGLU_SYNT_2"/>
    <property type="match status" value="1"/>
</dbReference>
<keyword evidence="8" id="KW-0460">Magnesium</keyword>
<dbReference type="EC" id="6.3.2.17" evidence="3"/>
<proteinExistence type="inferred from homology"/>
<name>A0A1I4Y0R5_9CLOT</name>
<evidence type="ECO:0000256" key="11">
    <source>
        <dbReference type="PIRNR" id="PIRNR001563"/>
    </source>
</evidence>
<evidence type="ECO:0000259" key="12">
    <source>
        <dbReference type="Pfam" id="PF02875"/>
    </source>
</evidence>
<keyword evidence="15" id="KW-1185">Reference proteome</keyword>
<dbReference type="NCBIfam" id="TIGR01499">
    <property type="entry name" value="folC"/>
    <property type="match status" value="1"/>
</dbReference>
<dbReference type="InterPro" id="IPR013221">
    <property type="entry name" value="Mur_ligase_cen"/>
</dbReference>
<dbReference type="GO" id="GO:0008841">
    <property type="term" value="F:dihydrofolate synthase activity"/>
    <property type="evidence" value="ECO:0007669"/>
    <property type="project" value="TreeGrafter"/>
</dbReference>
<evidence type="ECO:0000313" key="15">
    <source>
        <dbReference type="Proteomes" id="UP000181899"/>
    </source>
</evidence>
<dbReference type="InterPro" id="IPR036615">
    <property type="entry name" value="Mur_ligase_C_dom_sf"/>
</dbReference>
<evidence type="ECO:0000256" key="2">
    <source>
        <dbReference type="ARBA" id="ARBA00008276"/>
    </source>
</evidence>
<evidence type="ECO:0000313" key="14">
    <source>
        <dbReference type="EMBL" id="SFN31079.1"/>
    </source>
</evidence>
<evidence type="ECO:0000256" key="10">
    <source>
        <dbReference type="ARBA" id="ARBA00047493"/>
    </source>
</evidence>
<dbReference type="FunFam" id="3.40.1190.10:FF:000011">
    <property type="entry name" value="Folylpolyglutamate synthase/dihydrofolate synthase"/>
    <property type="match status" value="1"/>
</dbReference>
<dbReference type="PANTHER" id="PTHR11136">
    <property type="entry name" value="FOLYLPOLYGLUTAMATE SYNTHASE-RELATED"/>
    <property type="match status" value="1"/>
</dbReference>
<evidence type="ECO:0000256" key="3">
    <source>
        <dbReference type="ARBA" id="ARBA00013025"/>
    </source>
</evidence>
<keyword evidence="4 11" id="KW-0436">Ligase</keyword>
<comment type="catalytic activity">
    <reaction evidence="10">
        <text>(6S)-5,6,7,8-tetrahydrofolyl-(gamma-L-Glu)(n) + L-glutamate + ATP = (6S)-5,6,7,8-tetrahydrofolyl-(gamma-L-Glu)(n+1) + ADP + phosphate + H(+)</text>
        <dbReference type="Rhea" id="RHEA:10580"/>
        <dbReference type="Rhea" id="RHEA-COMP:14738"/>
        <dbReference type="Rhea" id="RHEA-COMP:14740"/>
        <dbReference type="ChEBI" id="CHEBI:15378"/>
        <dbReference type="ChEBI" id="CHEBI:29985"/>
        <dbReference type="ChEBI" id="CHEBI:30616"/>
        <dbReference type="ChEBI" id="CHEBI:43474"/>
        <dbReference type="ChEBI" id="CHEBI:141005"/>
        <dbReference type="ChEBI" id="CHEBI:456216"/>
        <dbReference type="EC" id="6.3.2.17"/>
    </reaction>
</comment>
<dbReference type="GO" id="GO:0004326">
    <property type="term" value="F:tetrahydrofolylpolyglutamate synthase activity"/>
    <property type="evidence" value="ECO:0007669"/>
    <property type="project" value="UniProtKB-EC"/>
</dbReference>
<evidence type="ECO:0000256" key="1">
    <source>
        <dbReference type="ARBA" id="ARBA00001946"/>
    </source>
</evidence>
<organism evidence="14 15">
    <name type="scientific">Proteiniclasticum ruminis</name>
    <dbReference type="NCBI Taxonomy" id="398199"/>
    <lineage>
        <taxon>Bacteria</taxon>
        <taxon>Bacillati</taxon>
        <taxon>Bacillota</taxon>
        <taxon>Clostridia</taxon>
        <taxon>Eubacteriales</taxon>
        <taxon>Clostridiaceae</taxon>
        <taxon>Proteiniclasticum</taxon>
    </lineage>
</organism>
<evidence type="ECO:0000256" key="9">
    <source>
        <dbReference type="ARBA" id="ARBA00030592"/>
    </source>
</evidence>
<dbReference type="Gene3D" id="3.90.190.20">
    <property type="entry name" value="Mur ligase, C-terminal domain"/>
    <property type="match status" value="1"/>
</dbReference>
<keyword evidence="5" id="KW-0479">Metal-binding</keyword>